<name>A0ABV7LPN5_9GAMM</name>
<keyword evidence="2" id="KW-1185">Reference proteome</keyword>
<reference evidence="2" key="1">
    <citation type="journal article" date="2019" name="Int. J. Syst. Evol. Microbiol.">
        <title>The Global Catalogue of Microorganisms (GCM) 10K type strain sequencing project: providing services to taxonomists for standard genome sequencing and annotation.</title>
        <authorList>
            <consortium name="The Broad Institute Genomics Platform"/>
            <consortium name="The Broad Institute Genome Sequencing Center for Infectious Disease"/>
            <person name="Wu L."/>
            <person name="Ma J."/>
        </authorList>
    </citation>
    <scope>NUCLEOTIDE SEQUENCE [LARGE SCALE GENOMIC DNA]</scope>
    <source>
        <strain evidence="2">CECT 7698</strain>
    </source>
</reference>
<evidence type="ECO:0000313" key="2">
    <source>
        <dbReference type="Proteomes" id="UP001595579"/>
    </source>
</evidence>
<evidence type="ECO:0000313" key="1">
    <source>
        <dbReference type="EMBL" id="MFC3284265.1"/>
    </source>
</evidence>
<gene>
    <name evidence="1" type="ORF">ACFOEV_11690</name>
</gene>
<dbReference type="Proteomes" id="UP001595579">
    <property type="component" value="Unassembled WGS sequence"/>
</dbReference>
<comment type="caution">
    <text evidence="1">The sequence shown here is derived from an EMBL/GenBank/DDBJ whole genome shotgun (WGS) entry which is preliminary data.</text>
</comment>
<protein>
    <submittedName>
        <fullName evidence="1">Uncharacterized protein</fullName>
    </submittedName>
</protein>
<dbReference type="RefSeq" id="WP_386774082.1">
    <property type="nucleotide sequence ID" value="NZ_JBHRUG010000025.1"/>
</dbReference>
<sequence length="361" mass="40943">MTEEESEERTCNLSVMLSGYGGIQTWYDAKVGLRRQMTLLGRINDPHRAPFGDIDGHFPDSAFHNQTARLNIYSPVDPAWLDEIRTSLGDSDACGCVAVRAGVEPDRFEIEGEVVEAAPVTVRLDMSADAFEAIQRQAADANDHNRIMWAKVALSGVAVPETDSHFTFLKDLDVSTAEEYAVTGFEIFDTRYFDHMRGRVLQVEQNRDEGYGAYISVLLTEARYEMHTERALIHAISCEGRVINSRGKPYDGANVSIEFREFEPNQLEGLSKRAFFGRFGYWPKQPSEVHSSHQFTFNLHYVPDDARDLLVPILCQQHSTQVVLTINLTKEEKDLLAVTDKMWGDIRHYSFEVRQDILNKA</sequence>
<dbReference type="EMBL" id="JBHRUG010000025">
    <property type="protein sequence ID" value="MFC3284265.1"/>
    <property type="molecule type" value="Genomic_DNA"/>
</dbReference>
<organism evidence="1 2">
    <name type="scientific">Litchfieldella rifensis</name>
    <dbReference type="NCBI Taxonomy" id="762643"/>
    <lineage>
        <taxon>Bacteria</taxon>
        <taxon>Pseudomonadati</taxon>
        <taxon>Pseudomonadota</taxon>
        <taxon>Gammaproteobacteria</taxon>
        <taxon>Oceanospirillales</taxon>
        <taxon>Halomonadaceae</taxon>
        <taxon>Litchfieldella</taxon>
    </lineage>
</organism>
<proteinExistence type="predicted"/>
<accession>A0ABV7LPN5</accession>